<protein>
    <recommendedName>
        <fullName evidence="10">Fluoride-specific ion channel FluC</fullName>
    </recommendedName>
</protein>
<gene>
    <name evidence="10 11" type="primary">crcB</name>
    <name evidence="10" type="synonym">fluC</name>
    <name evidence="11" type="ORF">KV110_32550</name>
</gene>
<keyword evidence="10" id="KW-0813">Transport</keyword>
<keyword evidence="2 10" id="KW-1003">Cell membrane</keyword>
<evidence type="ECO:0000313" key="11">
    <source>
        <dbReference type="EMBL" id="QXN90121.1"/>
    </source>
</evidence>
<keyword evidence="12" id="KW-1185">Reference proteome</keyword>
<feature type="transmembrane region" description="Helical" evidence="10">
    <location>
        <begin position="49"/>
        <end position="71"/>
    </location>
</feature>
<dbReference type="PANTHER" id="PTHR28259:SF1">
    <property type="entry name" value="FLUORIDE EXPORT PROTEIN 1-RELATED"/>
    <property type="match status" value="1"/>
</dbReference>
<dbReference type="HAMAP" id="MF_00454">
    <property type="entry name" value="FluC"/>
    <property type="match status" value="1"/>
</dbReference>
<comment type="catalytic activity">
    <reaction evidence="8">
        <text>fluoride(in) = fluoride(out)</text>
        <dbReference type="Rhea" id="RHEA:76159"/>
        <dbReference type="ChEBI" id="CHEBI:17051"/>
    </reaction>
    <physiologicalReaction direction="left-to-right" evidence="8">
        <dbReference type="Rhea" id="RHEA:76160"/>
    </physiologicalReaction>
</comment>
<feature type="transmembrane region" description="Helical" evidence="10">
    <location>
        <begin position="142"/>
        <end position="165"/>
    </location>
</feature>
<evidence type="ECO:0000256" key="5">
    <source>
        <dbReference type="ARBA" id="ARBA00023136"/>
    </source>
</evidence>
<feature type="binding site" evidence="10">
    <location>
        <position position="120"/>
    </location>
    <ligand>
        <name>Na(+)</name>
        <dbReference type="ChEBI" id="CHEBI:29101"/>
        <note>structural</note>
    </ligand>
</feature>
<feature type="binding site" evidence="10">
    <location>
        <position position="123"/>
    </location>
    <ligand>
        <name>Na(+)</name>
        <dbReference type="ChEBI" id="CHEBI:29101"/>
        <note>structural</note>
    </ligand>
</feature>
<comment type="activity regulation">
    <text evidence="10">Na(+) is not transported, but it plays an essential structural role and its presence is essential for fluoride channel function.</text>
</comment>
<evidence type="ECO:0000256" key="1">
    <source>
        <dbReference type="ARBA" id="ARBA00004651"/>
    </source>
</evidence>
<evidence type="ECO:0000256" key="4">
    <source>
        <dbReference type="ARBA" id="ARBA00022989"/>
    </source>
</evidence>
<keyword evidence="6 10" id="KW-0407">Ion channel</keyword>
<accession>A0ABX8RRN1</accession>
<feature type="transmembrane region" description="Helical" evidence="10">
    <location>
        <begin position="83"/>
        <end position="105"/>
    </location>
</feature>
<feature type="transmembrane region" description="Helical" evidence="10">
    <location>
        <begin position="112"/>
        <end position="130"/>
    </location>
</feature>
<evidence type="ECO:0000256" key="9">
    <source>
        <dbReference type="ARBA" id="ARBA00049940"/>
    </source>
</evidence>
<keyword evidence="4 10" id="KW-1133">Transmembrane helix</keyword>
<keyword evidence="10" id="KW-0406">Ion transport</keyword>
<comment type="function">
    <text evidence="9 10">Fluoride-specific ion channel. Important for reducing fluoride concentration in the cell, thus reducing its toxicity.</text>
</comment>
<reference evidence="11 12" key="1">
    <citation type="submission" date="2021-07" db="EMBL/GenBank/DDBJ databases">
        <title>Whole Genome Sequence of Nocardia Iowensis.</title>
        <authorList>
            <person name="Lamm A."/>
            <person name="Collins-Fairclough A.M."/>
            <person name="Bunk B."/>
            <person name="Sproer C."/>
        </authorList>
    </citation>
    <scope>NUCLEOTIDE SEQUENCE [LARGE SCALE GENOMIC DNA]</scope>
    <source>
        <strain evidence="11 12">NRRL 5646</strain>
    </source>
</reference>
<evidence type="ECO:0000256" key="10">
    <source>
        <dbReference type="HAMAP-Rule" id="MF_00454"/>
    </source>
</evidence>
<dbReference type="Pfam" id="PF02537">
    <property type="entry name" value="CRCB"/>
    <property type="match status" value="1"/>
</dbReference>
<evidence type="ECO:0000313" key="12">
    <source>
        <dbReference type="Proteomes" id="UP000694257"/>
    </source>
</evidence>
<dbReference type="EMBL" id="CP078145">
    <property type="protein sequence ID" value="QXN90121.1"/>
    <property type="molecule type" value="Genomic_DNA"/>
</dbReference>
<evidence type="ECO:0000256" key="3">
    <source>
        <dbReference type="ARBA" id="ARBA00022692"/>
    </source>
</evidence>
<dbReference type="Proteomes" id="UP000694257">
    <property type="component" value="Chromosome"/>
</dbReference>
<keyword evidence="5 10" id="KW-0472">Membrane</keyword>
<comment type="subcellular location">
    <subcellularLocation>
        <location evidence="1 10">Cell membrane</location>
        <topology evidence="1 10">Multi-pass membrane protein</topology>
    </subcellularLocation>
</comment>
<dbReference type="InterPro" id="IPR003691">
    <property type="entry name" value="FluC"/>
</dbReference>
<sequence>MSTNNAVRSVPARRVQLTRPSGPTDNIAQVAFGSRGQQAGRTPYVEPTVLVVISLGGGIGALARYAFGVWWPAGPDQVPWSTLAVNVMGCFAIGMLMVLITEVWVAHRLLRPFLGIGVLGGFTTFSTYGLEVRRLLESGAAVQALGYLGGTVVASLGAVVLAMGMTRWTTGMARRSTATARRKGARQ</sequence>
<keyword evidence="10" id="KW-0479">Metal-binding</keyword>
<keyword evidence="3 10" id="KW-0812">Transmembrane</keyword>
<evidence type="ECO:0000256" key="2">
    <source>
        <dbReference type="ARBA" id="ARBA00022475"/>
    </source>
</evidence>
<organism evidence="11 12">
    <name type="scientific">Nocardia iowensis</name>
    <dbReference type="NCBI Taxonomy" id="204891"/>
    <lineage>
        <taxon>Bacteria</taxon>
        <taxon>Bacillati</taxon>
        <taxon>Actinomycetota</taxon>
        <taxon>Actinomycetes</taxon>
        <taxon>Mycobacteriales</taxon>
        <taxon>Nocardiaceae</taxon>
        <taxon>Nocardia</taxon>
    </lineage>
</organism>
<evidence type="ECO:0000256" key="6">
    <source>
        <dbReference type="ARBA" id="ARBA00023303"/>
    </source>
</evidence>
<proteinExistence type="inferred from homology"/>
<comment type="similarity">
    <text evidence="7 10">Belongs to the fluoride channel Fluc/FEX (TC 1.A.43) family.</text>
</comment>
<evidence type="ECO:0000256" key="8">
    <source>
        <dbReference type="ARBA" id="ARBA00035585"/>
    </source>
</evidence>
<dbReference type="NCBIfam" id="TIGR00494">
    <property type="entry name" value="crcB"/>
    <property type="match status" value="1"/>
</dbReference>
<evidence type="ECO:0000256" key="7">
    <source>
        <dbReference type="ARBA" id="ARBA00035120"/>
    </source>
</evidence>
<keyword evidence="10" id="KW-0915">Sodium</keyword>
<name>A0ABX8RRN1_NOCIO</name>
<dbReference type="PANTHER" id="PTHR28259">
    <property type="entry name" value="FLUORIDE EXPORT PROTEIN 1-RELATED"/>
    <property type="match status" value="1"/>
</dbReference>